<reference evidence="1" key="1">
    <citation type="journal article" date="2023" name="Mol. Ecol. Resour.">
        <title>Chromosome-level genome assembly of a triploid poplar Populus alba 'Berolinensis'.</title>
        <authorList>
            <person name="Chen S."/>
            <person name="Yu Y."/>
            <person name="Wang X."/>
            <person name="Wang S."/>
            <person name="Zhang T."/>
            <person name="Zhou Y."/>
            <person name="He R."/>
            <person name="Meng N."/>
            <person name="Wang Y."/>
            <person name="Liu W."/>
            <person name="Liu Z."/>
            <person name="Liu J."/>
            <person name="Guo Q."/>
            <person name="Huang H."/>
            <person name="Sederoff R.R."/>
            <person name="Wang G."/>
            <person name="Qu G."/>
            <person name="Chen S."/>
        </authorList>
    </citation>
    <scope>NUCLEOTIDE SEQUENCE</scope>
    <source>
        <strain evidence="1">SC-2020</strain>
    </source>
</reference>
<organism evidence="1 2">
    <name type="scientific">Populus alba x Populus x berolinensis</name>
    <dbReference type="NCBI Taxonomy" id="444605"/>
    <lineage>
        <taxon>Eukaryota</taxon>
        <taxon>Viridiplantae</taxon>
        <taxon>Streptophyta</taxon>
        <taxon>Embryophyta</taxon>
        <taxon>Tracheophyta</taxon>
        <taxon>Spermatophyta</taxon>
        <taxon>Magnoliopsida</taxon>
        <taxon>eudicotyledons</taxon>
        <taxon>Gunneridae</taxon>
        <taxon>Pentapetalae</taxon>
        <taxon>rosids</taxon>
        <taxon>fabids</taxon>
        <taxon>Malpighiales</taxon>
        <taxon>Salicaceae</taxon>
        <taxon>Saliceae</taxon>
        <taxon>Populus</taxon>
    </lineage>
</organism>
<proteinExistence type="predicted"/>
<protein>
    <submittedName>
        <fullName evidence="1">Uncharacterized protein</fullName>
    </submittedName>
</protein>
<accession>A0AAD6Q5V7</accession>
<gene>
    <name evidence="1" type="ORF">NC653_028163</name>
</gene>
<comment type="caution">
    <text evidence="1">The sequence shown here is derived from an EMBL/GenBank/DDBJ whole genome shotgun (WGS) entry which is preliminary data.</text>
</comment>
<dbReference type="EMBL" id="JAQIZT010000011">
    <property type="protein sequence ID" value="KAJ6980259.1"/>
    <property type="molecule type" value="Genomic_DNA"/>
</dbReference>
<evidence type="ECO:0000313" key="2">
    <source>
        <dbReference type="Proteomes" id="UP001164929"/>
    </source>
</evidence>
<dbReference type="AlphaFoldDB" id="A0AAD6Q5V7"/>
<keyword evidence="2" id="KW-1185">Reference proteome</keyword>
<name>A0AAD6Q5V7_9ROSI</name>
<evidence type="ECO:0000313" key="1">
    <source>
        <dbReference type="EMBL" id="KAJ6980259.1"/>
    </source>
</evidence>
<dbReference type="Proteomes" id="UP001164929">
    <property type="component" value="Chromosome 11"/>
</dbReference>
<sequence>MAMYCYVSHQGQLDHHYFLYWKHTLPLFGILEKALALYLCQKFDR</sequence>